<accession>A0ACC0WF31</accession>
<organism evidence="1 2">
    <name type="scientific">Peronosclerospora sorghi</name>
    <dbReference type="NCBI Taxonomy" id="230839"/>
    <lineage>
        <taxon>Eukaryota</taxon>
        <taxon>Sar</taxon>
        <taxon>Stramenopiles</taxon>
        <taxon>Oomycota</taxon>
        <taxon>Peronosporomycetes</taxon>
        <taxon>Peronosporales</taxon>
        <taxon>Peronosporaceae</taxon>
        <taxon>Peronosclerospora</taxon>
    </lineage>
</organism>
<evidence type="ECO:0000313" key="1">
    <source>
        <dbReference type="EMBL" id="KAI9916548.1"/>
    </source>
</evidence>
<keyword evidence="2" id="KW-1185">Reference proteome</keyword>
<protein>
    <submittedName>
        <fullName evidence="1">Uncharacterized protein</fullName>
    </submittedName>
</protein>
<sequence>MHRSNTRRAPFKFPNISSINAYLYQNCATRGNSVTARSHTFRAWLTNLCRISISAYLSQIVVAL</sequence>
<gene>
    <name evidence="1" type="ORF">PsorP6_018220</name>
</gene>
<name>A0ACC0WF31_9STRA</name>
<dbReference type="EMBL" id="CM047581">
    <property type="protein sequence ID" value="KAI9916548.1"/>
    <property type="molecule type" value="Genomic_DNA"/>
</dbReference>
<comment type="caution">
    <text evidence="1">The sequence shown here is derived from an EMBL/GenBank/DDBJ whole genome shotgun (WGS) entry which is preliminary data.</text>
</comment>
<reference evidence="1 2" key="1">
    <citation type="journal article" date="2022" name="bioRxiv">
        <title>The genome of the oomycete Peronosclerospora sorghi, a cosmopolitan pathogen of maize and sorghum, is inflated with dispersed pseudogenes.</title>
        <authorList>
            <person name="Fletcher K."/>
            <person name="Martin F."/>
            <person name="Isakeit T."/>
            <person name="Cavanaugh K."/>
            <person name="Magill C."/>
            <person name="Michelmore R."/>
        </authorList>
    </citation>
    <scope>NUCLEOTIDE SEQUENCE [LARGE SCALE GENOMIC DNA]</scope>
    <source>
        <strain evidence="1">P6</strain>
    </source>
</reference>
<proteinExistence type="predicted"/>
<dbReference type="Proteomes" id="UP001163321">
    <property type="component" value="Chromosome 2"/>
</dbReference>
<evidence type="ECO:0000313" key="2">
    <source>
        <dbReference type="Proteomes" id="UP001163321"/>
    </source>
</evidence>